<sequence length="185" mass="20080">MKKTLIAIFFTIGAIGNLCAYQSHNYVEVHLGQTDVALVQAPLDYSHMTIGGVFGYQMDENFGAEFLVTFATEGDAAPLASQEFATVADVKVNAYGGYFVARTSGDFYIEGKLGLAATQFAYTAGGYEDLTETNFGLSYGVGVGYQAAEFYIEANLLSLPEVDDPYYIQTSYESESILLTVGFDF</sequence>
<dbReference type="Proteomes" id="UP001239782">
    <property type="component" value="Chromosome"/>
</dbReference>
<evidence type="ECO:0000256" key="2">
    <source>
        <dbReference type="SAM" id="SignalP"/>
    </source>
</evidence>
<keyword evidence="1 2" id="KW-0732">Signal</keyword>
<dbReference type="AlphaFoldDB" id="A0AA51RRV0"/>
<dbReference type="EMBL" id="CP133548">
    <property type="protein sequence ID" value="WMS86508.1"/>
    <property type="molecule type" value="Genomic_DNA"/>
</dbReference>
<protein>
    <submittedName>
        <fullName evidence="4">Outer membrane beta-barrel protein</fullName>
    </submittedName>
</protein>
<dbReference type="Pfam" id="PF13505">
    <property type="entry name" value="OMP_b-brl"/>
    <property type="match status" value="1"/>
</dbReference>
<proteinExistence type="predicted"/>
<dbReference type="RefSeq" id="WP_309201653.1">
    <property type="nucleotide sequence ID" value="NZ_CP133548.1"/>
</dbReference>
<evidence type="ECO:0000256" key="1">
    <source>
        <dbReference type="ARBA" id="ARBA00022729"/>
    </source>
</evidence>
<evidence type="ECO:0000313" key="5">
    <source>
        <dbReference type="Proteomes" id="UP001239782"/>
    </source>
</evidence>
<feature type="chain" id="PRO_5041444616" evidence="2">
    <location>
        <begin position="21"/>
        <end position="185"/>
    </location>
</feature>
<feature type="domain" description="Outer membrane protein beta-barrel" evidence="3">
    <location>
        <begin position="10"/>
        <end position="148"/>
    </location>
</feature>
<dbReference type="KEGG" id="plei:Q9312_14905"/>
<dbReference type="Gene3D" id="2.40.160.20">
    <property type="match status" value="1"/>
</dbReference>
<accession>A0AA51RRV0</accession>
<dbReference type="InterPro" id="IPR011250">
    <property type="entry name" value="OMP/PagP_B-barrel"/>
</dbReference>
<dbReference type="SUPFAM" id="SSF56925">
    <property type="entry name" value="OMPA-like"/>
    <property type="match status" value="1"/>
</dbReference>
<gene>
    <name evidence="4" type="ORF">Q9312_14905</name>
</gene>
<organism evidence="4 5">
    <name type="scientific">Pleionea litopenaei</name>
    <dbReference type="NCBI Taxonomy" id="3070815"/>
    <lineage>
        <taxon>Bacteria</taxon>
        <taxon>Pseudomonadati</taxon>
        <taxon>Pseudomonadota</taxon>
        <taxon>Gammaproteobacteria</taxon>
        <taxon>Oceanospirillales</taxon>
        <taxon>Pleioneaceae</taxon>
        <taxon>Pleionea</taxon>
    </lineage>
</organism>
<keyword evidence="5" id="KW-1185">Reference proteome</keyword>
<evidence type="ECO:0000259" key="3">
    <source>
        <dbReference type="Pfam" id="PF13505"/>
    </source>
</evidence>
<reference evidence="4 5" key="1">
    <citation type="submission" date="2023-08" db="EMBL/GenBank/DDBJ databases">
        <title>Pleionea litopenaei sp. nov., isolated from stomach of juvenile Litopenaeus vannamei.</title>
        <authorList>
            <person name="Rho A.M."/>
            <person name="Hwang C.Y."/>
        </authorList>
    </citation>
    <scope>NUCLEOTIDE SEQUENCE [LARGE SCALE GENOMIC DNA]</scope>
    <source>
        <strain evidence="4 5">HL-JVS1</strain>
    </source>
</reference>
<evidence type="ECO:0000313" key="4">
    <source>
        <dbReference type="EMBL" id="WMS86508.1"/>
    </source>
</evidence>
<dbReference type="InterPro" id="IPR027385">
    <property type="entry name" value="Beta-barrel_OMP"/>
</dbReference>
<name>A0AA51RRV0_9GAMM</name>
<feature type="signal peptide" evidence="2">
    <location>
        <begin position="1"/>
        <end position="20"/>
    </location>
</feature>